<organism evidence="11 12">
    <name type="scientific">Streptococcus merionis</name>
    <dbReference type="NCBI Taxonomy" id="400065"/>
    <lineage>
        <taxon>Bacteria</taxon>
        <taxon>Bacillati</taxon>
        <taxon>Bacillota</taxon>
        <taxon>Bacilli</taxon>
        <taxon>Lactobacillales</taxon>
        <taxon>Streptococcaceae</taxon>
        <taxon>Streptococcus</taxon>
    </lineage>
</organism>
<evidence type="ECO:0000256" key="6">
    <source>
        <dbReference type="ARBA" id="ARBA00037589"/>
    </source>
</evidence>
<comment type="catalytic activity">
    <reaction evidence="8 9">
        <text>hydroxymethylbilane = uroporphyrinogen III + H2O</text>
        <dbReference type="Rhea" id="RHEA:18965"/>
        <dbReference type="ChEBI" id="CHEBI:15377"/>
        <dbReference type="ChEBI" id="CHEBI:57308"/>
        <dbReference type="ChEBI" id="CHEBI:57845"/>
        <dbReference type="EC" id="4.2.1.75"/>
    </reaction>
</comment>
<dbReference type="GO" id="GO:0006782">
    <property type="term" value="P:protoporphyrinogen IX biosynthetic process"/>
    <property type="evidence" value="ECO:0007669"/>
    <property type="project" value="UniProtKB-UniRule"/>
</dbReference>
<keyword evidence="12" id="KW-1185">Reference proteome</keyword>
<dbReference type="OrthoDB" id="9815856at2"/>
<evidence type="ECO:0000256" key="9">
    <source>
        <dbReference type="RuleBase" id="RU366031"/>
    </source>
</evidence>
<dbReference type="EMBL" id="LT906439">
    <property type="protein sequence ID" value="SNU86784.1"/>
    <property type="molecule type" value="Genomic_DNA"/>
</dbReference>
<dbReference type="AlphaFoldDB" id="A0A239SPX6"/>
<name>A0A239SPX6_9STRE</name>
<dbReference type="InterPro" id="IPR003754">
    <property type="entry name" value="4pyrrol_synth_uPrphyn_synth"/>
</dbReference>
<dbReference type="GO" id="GO:0004852">
    <property type="term" value="F:uroporphyrinogen-III synthase activity"/>
    <property type="evidence" value="ECO:0007669"/>
    <property type="project" value="UniProtKB-UniRule"/>
</dbReference>
<evidence type="ECO:0000256" key="1">
    <source>
        <dbReference type="ARBA" id="ARBA00004772"/>
    </source>
</evidence>
<dbReference type="Gene3D" id="3.40.50.10090">
    <property type="match status" value="2"/>
</dbReference>
<dbReference type="PANTHER" id="PTHR38042">
    <property type="entry name" value="UROPORPHYRINOGEN-III SYNTHASE, CHLOROPLASTIC"/>
    <property type="match status" value="1"/>
</dbReference>
<keyword evidence="4 9" id="KW-0456">Lyase</keyword>
<keyword evidence="5 9" id="KW-0627">Porphyrin biosynthesis</keyword>
<dbReference type="STRING" id="1123308.GCA_000380085_01287"/>
<accession>A0A239SPX6</accession>
<proteinExistence type="inferred from homology"/>
<dbReference type="SUPFAM" id="SSF69618">
    <property type="entry name" value="HemD-like"/>
    <property type="match status" value="1"/>
</dbReference>
<dbReference type="PANTHER" id="PTHR38042:SF1">
    <property type="entry name" value="UROPORPHYRINOGEN-III SYNTHASE, CHLOROPLASTIC"/>
    <property type="match status" value="1"/>
</dbReference>
<comment type="similarity">
    <text evidence="2 9">Belongs to the uroporphyrinogen-III synthase family.</text>
</comment>
<feature type="domain" description="Tetrapyrrole biosynthesis uroporphyrinogen III synthase" evidence="10">
    <location>
        <begin position="16"/>
        <end position="228"/>
    </location>
</feature>
<comment type="function">
    <text evidence="6 9">Catalyzes cyclization of the linear tetrapyrrole, hydroxymethylbilane, to the macrocyclic uroporphyrinogen III.</text>
</comment>
<evidence type="ECO:0000256" key="7">
    <source>
        <dbReference type="ARBA" id="ARBA00040167"/>
    </source>
</evidence>
<dbReference type="KEGG" id="smen:SAMEA4412692_0375"/>
<evidence type="ECO:0000256" key="3">
    <source>
        <dbReference type="ARBA" id="ARBA00013109"/>
    </source>
</evidence>
<reference evidence="11 12" key="1">
    <citation type="submission" date="2017-06" db="EMBL/GenBank/DDBJ databases">
        <authorList>
            <consortium name="Pathogen Informatics"/>
        </authorList>
    </citation>
    <scope>NUCLEOTIDE SEQUENCE [LARGE SCALE GENOMIC DNA]</scope>
    <source>
        <strain evidence="11 12">NCTC13788</strain>
    </source>
</reference>
<evidence type="ECO:0000313" key="11">
    <source>
        <dbReference type="EMBL" id="SNU86784.1"/>
    </source>
</evidence>
<dbReference type="Proteomes" id="UP000215185">
    <property type="component" value="Chromosome 1"/>
</dbReference>
<sequence length="236" mass="27029">MTQKILFTREHPLDEELRERLERHSFEVCHLPLITCQANPLPEWVLQRLPQADWLFFTSAVAVDFFAPYIGDKTRIATIGHQTSKAVQALGHTIDFESTYQYATEFAKEWLDLKLVRQTILLPQSSLSNPVLADTLRKHGHDVIAWPLYDTKPNTVSQEKIGQYLIEENVLWTYASPSAWQSFYEVCPQLPETHQIAVIGTSTAKAVLEAGQAVHFMPDSPSVENMVEDIIRKRRK</sequence>
<protein>
    <recommendedName>
        <fullName evidence="7 9">Uroporphyrinogen-III synthase</fullName>
        <ecNumber evidence="3 9">4.2.1.75</ecNumber>
    </recommendedName>
</protein>
<gene>
    <name evidence="11" type="primary">hemD</name>
    <name evidence="11" type="ORF">SAMEA4412692_00375</name>
</gene>
<dbReference type="InterPro" id="IPR036108">
    <property type="entry name" value="4pyrrol_syn_uPrphyn_synt_sf"/>
</dbReference>
<evidence type="ECO:0000256" key="4">
    <source>
        <dbReference type="ARBA" id="ARBA00023239"/>
    </source>
</evidence>
<dbReference type="CDD" id="cd06578">
    <property type="entry name" value="HemD"/>
    <property type="match status" value="1"/>
</dbReference>
<dbReference type="Pfam" id="PF02602">
    <property type="entry name" value="HEM4"/>
    <property type="match status" value="1"/>
</dbReference>
<dbReference type="UniPathway" id="UPA00251">
    <property type="reaction ID" value="UER00320"/>
</dbReference>
<dbReference type="GO" id="GO:0006780">
    <property type="term" value="P:uroporphyrinogen III biosynthetic process"/>
    <property type="evidence" value="ECO:0007669"/>
    <property type="project" value="UniProtKB-UniRule"/>
</dbReference>
<comment type="pathway">
    <text evidence="1 9">Porphyrin-containing compound metabolism; protoporphyrin-IX biosynthesis; coproporphyrinogen-III from 5-aminolevulinate: step 3/4.</text>
</comment>
<dbReference type="RefSeq" id="WP_018373838.1">
    <property type="nucleotide sequence ID" value="NZ_LT906439.1"/>
</dbReference>
<dbReference type="InterPro" id="IPR039793">
    <property type="entry name" value="UROS/Hem4"/>
</dbReference>
<evidence type="ECO:0000259" key="10">
    <source>
        <dbReference type="Pfam" id="PF02602"/>
    </source>
</evidence>
<evidence type="ECO:0000313" key="12">
    <source>
        <dbReference type="Proteomes" id="UP000215185"/>
    </source>
</evidence>
<evidence type="ECO:0000256" key="2">
    <source>
        <dbReference type="ARBA" id="ARBA00008133"/>
    </source>
</evidence>
<evidence type="ECO:0000256" key="5">
    <source>
        <dbReference type="ARBA" id="ARBA00023244"/>
    </source>
</evidence>
<evidence type="ECO:0000256" key="8">
    <source>
        <dbReference type="ARBA" id="ARBA00048617"/>
    </source>
</evidence>
<dbReference type="eggNOG" id="COG1587">
    <property type="taxonomic scope" value="Bacteria"/>
</dbReference>
<dbReference type="EC" id="4.2.1.75" evidence="3 9"/>